<dbReference type="EMBL" id="CP035631">
    <property type="protein sequence ID" value="WFF40411.1"/>
    <property type="molecule type" value="Genomic_DNA"/>
</dbReference>
<accession>A0ABY8FC89</accession>
<organism evidence="1 2">
    <name type="scientific">Salinicola endophyticus</name>
    <dbReference type="NCBI Taxonomy" id="1949083"/>
    <lineage>
        <taxon>Bacteria</taxon>
        <taxon>Pseudomonadati</taxon>
        <taxon>Pseudomonadota</taxon>
        <taxon>Gammaproteobacteria</taxon>
        <taxon>Oceanospirillales</taxon>
        <taxon>Halomonadaceae</taxon>
        <taxon>Salinicola</taxon>
    </lineage>
</organism>
<sequence length="110" mass="12385">MADYEAGTVNHSDLVACGVRLSSRHGLAWEMRDLLAFAVALKERGVEHLVESAWYDSNSNCCYIEIAERWKDDMGLWAVEEAAKIGLTQYEWNGVIQHGEPQSRDVGDEI</sequence>
<evidence type="ECO:0000313" key="1">
    <source>
        <dbReference type="EMBL" id="WFF40411.1"/>
    </source>
</evidence>
<dbReference type="RefSeq" id="WP_282235653.1">
    <property type="nucleotide sequence ID" value="NZ_CP035631.1"/>
</dbReference>
<evidence type="ECO:0000313" key="2">
    <source>
        <dbReference type="Proteomes" id="UP001321526"/>
    </source>
</evidence>
<dbReference type="Proteomes" id="UP001321526">
    <property type="component" value="Chromosome"/>
</dbReference>
<reference evidence="1 2" key="1">
    <citation type="submission" date="2019-01" db="EMBL/GenBank/DDBJ databases">
        <title>Genome sequence of Salinicola endophyticus REST5.</title>
        <authorList>
            <person name="Nascimento F.X."/>
        </authorList>
    </citation>
    <scope>NUCLEOTIDE SEQUENCE [LARGE SCALE GENOMIC DNA]</scope>
    <source>
        <strain evidence="1 2">REST5</strain>
    </source>
</reference>
<gene>
    <name evidence="1" type="ORF">EVC62_02230</name>
</gene>
<proteinExistence type="predicted"/>
<name>A0ABY8FC89_9GAMM</name>
<keyword evidence="2" id="KW-1185">Reference proteome</keyword>
<protein>
    <submittedName>
        <fullName evidence="1">Uncharacterized protein</fullName>
    </submittedName>
</protein>